<feature type="transmembrane region" description="Helical" evidence="2">
    <location>
        <begin position="419"/>
        <end position="444"/>
    </location>
</feature>
<keyword evidence="5" id="KW-1185">Reference proteome</keyword>
<feature type="transmembrane region" description="Helical" evidence="2">
    <location>
        <begin position="377"/>
        <end position="396"/>
    </location>
</feature>
<keyword evidence="2" id="KW-0812">Transmembrane</keyword>
<comment type="caution">
    <text evidence="4">The sequence shown here is derived from an EMBL/GenBank/DDBJ whole genome shotgun (WGS) entry which is preliminary data.</text>
</comment>
<feature type="region of interest" description="Disordered" evidence="1">
    <location>
        <begin position="205"/>
        <end position="240"/>
    </location>
</feature>
<feature type="transmembrane region" description="Helical" evidence="2">
    <location>
        <begin position="23"/>
        <end position="41"/>
    </location>
</feature>
<evidence type="ECO:0000256" key="2">
    <source>
        <dbReference type="SAM" id="Phobius"/>
    </source>
</evidence>
<evidence type="ECO:0000313" key="5">
    <source>
        <dbReference type="Proteomes" id="UP000576792"/>
    </source>
</evidence>
<feature type="transmembrane region" description="Helical" evidence="2">
    <location>
        <begin position="172"/>
        <end position="193"/>
    </location>
</feature>
<feature type="transmembrane region" description="Helical" evidence="2">
    <location>
        <begin position="351"/>
        <end position="370"/>
    </location>
</feature>
<dbReference type="InterPro" id="IPR009827">
    <property type="entry name" value="MatC_N"/>
</dbReference>
<dbReference type="AlphaFoldDB" id="A0A846S7I5"/>
<protein>
    <submittedName>
        <fullName evidence="4">Di/tricarboxylate transporter</fullName>
    </submittedName>
</protein>
<keyword evidence="2" id="KW-1133">Transmembrane helix</keyword>
<sequence length="446" mass="46744">MSAELICVIVLGLMFVIGTWRDINMGLLGFIAAAGVGGLVLHQAPEEFFAGFPVDLFLTLVGLTYLFGFAQNNGVIEVIVNWCVKLVGGRIALMPWIFFGLTAVLIALGALFAVAIIAPLALSFARKHRINQFMVGLLVVHGALAGAFSPISVYGIFINDYLAKNGLTPTPVSLFLAPLVFNLIFALVVYLVLHRRPGLRAEADDRLSAESESSVPGSVDSPTSPTAPRSGLLTTKSPTRGVEGNRVVRSQVPTLVGLIAMALSVLIFGWDVGIVTITISVVLAFIDPTAGKAAMTKVSWSVVILITGVLTYIAVLQEAGTVEWVSAGISAIGIPLLAALLLFYMSGLVSALASSLAIIGVVIALAVPFLESGDVHVGGFVAALAIAATIVDISPFSTNGAMLLANVHSTIRDRYYKQMIGYAGLMCLVGPGLAWVVAAVPTVLTK</sequence>
<feature type="transmembrane region" description="Helical" evidence="2">
    <location>
        <begin position="324"/>
        <end position="345"/>
    </location>
</feature>
<feature type="domain" description="Dicarboxylate carrier MatC N-terminal" evidence="3">
    <location>
        <begin position="1"/>
        <end position="147"/>
    </location>
</feature>
<accession>A0A846S7I5</accession>
<organism evidence="4 5">
    <name type="scientific">Brevibacterium marinum</name>
    <dbReference type="NCBI Taxonomy" id="418643"/>
    <lineage>
        <taxon>Bacteria</taxon>
        <taxon>Bacillati</taxon>
        <taxon>Actinomycetota</taxon>
        <taxon>Actinomycetes</taxon>
        <taxon>Micrococcales</taxon>
        <taxon>Brevibacteriaceae</taxon>
        <taxon>Brevibacterium</taxon>
    </lineage>
</organism>
<feature type="transmembrane region" description="Helical" evidence="2">
    <location>
        <begin position="96"/>
        <end position="122"/>
    </location>
</feature>
<keyword evidence="2" id="KW-0472">Membrane</keyword>
<name>A0A846S7I5_9MICO</name>
<feature type="transmembrane region" description="Helical" evidence="2">
    <location>
        <begin position="48"/>
        <end position="67"/>
    </location>
</feature>
<feature type="transmembrane region" description="Helical" evidence="2">
    <location>
        <begin position="298"/>
        <end position="317"/>
    </location>
</feature>
<feature type="transmembrane region" description="Helical" evidence="2">
    <location>
        <begin position="134"/>
        <end position="157"/>
    </location>
</feature>
<proteinExistence type="predicted"/>
<dbReference type="Pfam" id="PF07158">
    <property type="entry name" value="MatC_N"/>
    <property type="match status" value="1"/>
</dbReference>
<evidence type="ECO:0000256" key="1">
    <source>
        <dbReference type="SAM" id="MobiDB-lite"/>
    </source>
</evidence>
<dbReference type="EMBL" id="JAATJN010000001">
    <property type="protein sequence ID" value="NJC58011.1"/>
    <property type="molecule type" value="Genomic_DNA"/>
</dbReference>
<dbReference type="Proteomes" id="UP000576792">
    <property type="component" value="Unassembled WGS sequence"/>
</dbReference>
<evidence type="ECO:0000259" key="3">
    <source>
        <dbReference type="Pfam" id="PF07158"/>
    </source>
</evidence>
<dbReference type="RefSeq" id="WP_167951617.1">
    <property type="nucleotide sequence ID" value="NZ_BAAAPQ010000024.1"/>
</dbReference>
<feature type="compositionally biased region" description="Polar residues" evidence="1">
    <location>
        <begin position="210"/>
        <end position="238"/>
    </location>
</feature>
<reference evidence="4 5" key="1">
    <citation type="submission" date="2020-03" db="EMBL/GenBank/DDBJ databases">
        <title>Sequencing the genomes of 1000 actinobacteria strains.</title>
        <authorList>
            <person name="Klenk H.-P."/>
        </authorList>
    </citation>
    <scope>NUCLEOTIDE SEQUENCE [LARGE SCALE GENOMIC DNA]</scope>
    <source>
        <strain evidence="4 5">DSM 18964</strain>
    </source>
</reference>
<evidence type="ECO:0000313" key="4">
    <source>
        <dbReference type="EMBL" id="NJC58011.1"/>
    </source>
</evidence>
<feature type="transmembrane region" description="Helical" evidence="2">
    <location>
        <begin position="255"/>
        <end position="286"/>
    </location>
</feature>
<gene>
    <name evidence="4" type="ORF">BKA07_003046</name>
</gene>